<comment type="similarity">
    <text evidence="2 12">Belongs to the WhiB family.</text>
</comment>
<keyword evidence="6 12" id="KW-0408">Iron</keyword>
<dbReference type="Pfam" id="PF02467">
    <property type="entry name" value="Whib"/>
    <property type="match status" value="1"/>
</dbReference>
<dbReference type="PROSITE" id="PS51674">
    <property type="entry name" value="4FE4S_WBL"/>
    <property type="match status" value="1"/>
</dbReference>
<dbReference type="GO" id="GO:0051539">
    <property type="term" value="F:4 iron, 4 sulfur cluster binding"/>
    <property type="evidence" value="ECO:0007669"/>
    <property type="project" value="UniProtKB-UniRule"/>
</dbReference>
<sequence>MSNVRRLPTPCTEEWDWQLRGLCRGMNSALFFHPDNARGNDRKLREERAKAICHACPVLAQCRQHALQVEEPYGVWGGLGEQERRELITRQRRQLRMPRTA</sequence>
<keyword evidence="9 12" id="KW-0238">DNA-binding</keyword>
<dbReference type="GO" id="GO:0045892">
    <property type="term" value="P:negative regulation of DNA-templated transcription"/>
    <property type="evidence" value="ECO:0007669"/>
    <property type="project" value="TreeGrafter"/>
</dbReference>
<evidence type="ECO:0000256" key="10">
    <source>
        <dbReference type="ARBA" id="ARBA00023157"/>
    </source>
</evidence>
<reference evidence="14" key="1">
    <citation type="submission" date="2022-06" db="EMBL/GenBank/DDBJ databases">
        <title>Genomic Encyclopedia of Archaeal and Bacterial Type Strains, Phase II (KMG-II): from individual species to whole genera.</title>
        <authorList>
            <person name="Goeker M."/>
        </authorList>
    </citation>
    <scope>NUCLEOTIDE SEQUENCE</scope>
    <source>
        <strain evidence="14">DSM 43935</strain>
    </source>
</reference>
<dbReference type="Proteomes" id="UP001206128">
    <property type="component" value="Unassembled WGS sequence"/>
</dbReference>
<evidence type="ECO:0000256" key="5">
    <source>
        <dbReference type="ARBA" id="ARBA00022723"/>
    </source>
</evidence>
<feature type="binding site" evidence="12">
    <location>
        <position position="62"/>
    </location>
    <ligand>
        <name>[4Fe-4S] cluster</name>
        <dbReference type="ChEBI" id="CHEBI:49883"/>
    </ligand>
</feature>
<dbReference type="GO" id="GO:0046872">
    <property type="term" value="F:metal ion binding"/>
    <property type="evidence" value="ECO:0007669"/>
    <property type="project" value="UniProtKB-KW"/>
</dbReference>
<gene>
    <name evidence="12" type="primary">whiB</name>
    <name evidence="14" type="ORF">LX83_003382</name>
</gene>
<evidence type="ECO:0000313" key="14">
    <source>
        <dbReference type="EMBL" id="MCP2166514.1"/>
    </source>
</evidence>
<keyword evidence="7 12" id="KW-0411">Iron-sulfur</keyword>
<accession>A0AAE3GFR9</accession>
<keyword evidence="10 12" id="KW-1015">Disulfide bond</keyword>
<keyword evidence="15" id="KW-1185">Reference proteome</keyword>
<dbReference type="InterPro" id="IPR034768">
    <property type="entry name" value="4FE4S_WBL"/>
</dbReference>
<protein>
    <recommendedName>
        <fullName evidence="12">Transcriptional regulator WhiB</fullName>
    </recommendedName>
</protein>
<evidence type="ECO:0000256" key="7">
    <source>
        <dbReference type="ARBA" id="ARBA00023014"/>
    </source>
</evidence>
<proteinExistence type="inferred from homology"/>
<dbReference type="GO" id="GO:0003677">
    <property type="term" value="F:DNA binding"/>
    <property type="evidence" value="ECO:0007669"/>
    <property type="project" value="UniProtKB-UniRule"/>
</dbReference>
<dbReference type="EMBL" id="JAMTCK010000007">
    <property type="protein sequence ID" value="MCP2166514.1"/>
    <property type="molecule type" value="Genomic_DNA"/>
</dbReference>
<keyword evidence="3 12" id="KW-0004">4Fe-4S</keyword>
<evidence type="ECO:0000256" key="9">
    <source>
        <dbReference type="ARBA" id="ARBA00023125"/>
    </source>
</evidence>
<comment type="PTM">
    <text evidence="12">Upon Fe-S cluster removal intramolecular disulfide bonds are formed.</text>
</comment>
<dbReference type="GO" id="GO:0005737">
    <property type="term" value="C:cytoplasm"/>
    <property type="evidence" value="ECO:0007669"/>
    <property type="project" value="UniProtKB-SubCell"/>
</dbReference>
<dbReference type="HAMAP" id="MF_01479">
    <property type="entry name" value="WhiB"/>
    <property type="match status" value="1"/>
</dbReference>
<keyword evidence="5 12" id="KW-0479">Metal-binding</keyword>
<comment type="PTM">
    <text evidence="12">The Fe-S cluster can be nitrosylated by nitric oxide (NO).</text>
</comment>
<dbReference type="PANTHER" id="PTHR38839:SF5">
    <property type="entry name" value="TRANSCRIPTIONAL REGULATOR WHID"/>
    <property type="match status" value="1"/>
</dbReference>
<feature type="binding site" evidence="12">
    <location>
        <position position="53"/>
    </location>
    <ligand>
        <name>[4Fe-4S] cluster</name>
        <dbReference type="ChEBI" id="CHEBI:49883"/>
    </ligand>
</feature>
<evidence type="ECO:0000256" key="2">
    <source>
        <dbReference type="ARBA" id="ARBA00006597"/>
    </source>
</evidence>
<evidence type="ECO:0000256" key="6">
    <source>
        <dbReference type="ARBA" id="ARBA00023004"/>
    </source>
</evidence>
<name>A0AAE3GFR9_9PSEU</name>
<feature type="domain" description="4Fe-4S Wbl-type" evidence="13">
    <location>
        <begin position="22"/>
        <end position="86"/>
    </location>
</feature>
<keyword evidence="8 12" id="KW-0805">Transcription regulation</keyword>
<dbReference type="RefSeq" id="WP_253772455.1">
    <property type="nucleotide sequence ID" value="NZ_JAMTCK010000007.1"/>
</dbReference>
<evidence type="ECO:0000256" key="11">
    <source>
        <dbReference type="ARBA" id="ARBA00023163"/>
    </source>
</evidence>
<dbReference type="GO" id="GO:0035731">
    <property type="term" value="F:dinitrosyl-iron complex binding"/>
    <property type="evidence" value="ECO:0007669"/>
    <property type="project" value="UniProtKB-UniRule"/>
</dbReference>
<feature type="binding site" evidence="12">
    <location>
        <position position="56"/>
    </location>
    <ligand>
        <name>[4Fe-4S] cluster</name>
        <dbReference type="ChEBI" id="CHEBI:49883"/>
    </ligand>
</feature>
<comment type="subcellular location">
    <subcellularLocation>
        <location evidence="1 12">Cytoplasm</location>
    </subcellularLocation>
</comment>
<evidence type="ECO:0000256" key="12">
    <source>
        <dbReference type="HAMAP-Rule" id="MF_01479"/>
    </source>
</evidence>
<comment type="caution">
    <text evidence="14">The sequence shown here is derived from an EMBL/GenBank/DDBJ whole genome shotgun (WGS) entry which is preliminary data.</text>
</comment>
<feature type="binding site" evidence="12">
    <location>
        <position position="23"/>
    </location>
    <ligand>
        <name>[4Fe-4S] cluster</name>
        <dbReference type="ChEBI" id="CHEBI:49883"/>
    </ligand>
</feature>
<dbReference type="GO" id="GO:0047134">
    <property type="term" value="F:protein-disulfide reductase [NAD(P)H] activity"/>
    <property type="evidence" value="ECO:0007669"/>
    <property type="project" value="TreeGrafter"/>
</dbReference>
<keyword evidence="11 12" id="KW-0804">Transcription</keyword>
<dbReference type="InterPro" id="IPR003482">
    <property type="entry name" value="Whib"/>
</dbReference>
<organism evidence="14 15">
    <name type="scientific">Goodfellowiella coeruleoviolacea</name>
    <dbReference type="NCBI Taxonomy" id="334858"/>
    <lineage>
        <taxon>Bacteria</taxon>
        <taxon>Bacillati</taxon>
        <taxon>Actinomycetota</taxon>
        <taxon>Actinomycetes</taxon>
        <taxon>Pseudonocardiales</taxon>
        <taxon>Pseudonocardiaceae</taxon>
        <taxon>Goodfellowiella</taxon>
    </lineage>
</organism>
<comment type="cofactor">
    <cofactor evidence="12">
        <name>[4Fe-4S] cluster</name>
        <dbReference type="ChEBI" id="CHEBI:49883"/>
    </cofactor>
    <text evidence="12">Binds 1 [4Fe-4S] cluster per subunit. Following nitrosylation of the [4Fe-4S] cluster binds 1 [4Fe-8(NO)] cluster per subunit.</text>
</comment>
<dbReference type="AlphaFoldDB" id="A0AAE3GFR9"/>
<evidence type="ECO:0000256" key="4">
    <source>
        <dbReference type="ARBA" id="ARBA00022490"/>
    </source>
</evidence>
<dbReference type="PANTHER" id="PTHR38839">
    <property type="entry name" value="TRANSCRIPTIONAL REGULATOR WHID-RELATED"/>
    <property type="match status" value="1"/>
</dbReference>
<evidence type="ECO:0000256" key="8">
    <source>
        <dbReference type="ARBA" id="ARBA00023015"/>
    </source>
</evidence>
<evidence type="ECO:0000256" key="3">
    <source>
        <dbReference type="ARBA" id="ARBA00022485"/>
    </source>
</evidence>
<evidence type="ECO:0000256" key="1">
    <source>
        <dbReference type="ARBA" id="ARBA00004496"/>
    </source>
</evidence>
<keyword evidence="4 12" id="KW-0963">Cytoplasm</keyword>
<comment type="function">
    <text evidence="12">Acts as a transcriptional regulator. Probably redox-responsive. The apo- but not holo-form probably binds DNA.</text>
</comment>
<evidence type="ECO:0000313" key="15">
    <source>
        <dbReference type="Proteomes" id="UP001206128"/>
    </source>
</evidence>
<dbReference type="GO" id="GO:0045454">
    <property type="term" value="P:cell redox homeostasis"/>
    <property type="evidence" value="ECO:0007669"/>
    <property type="project" value="TreeGrafter"/>
</dbReference>
<evidence type="ECO:0000259" key="13">
    <source>
        <dbReference type="PROSITE" id="PS51674"/>
    </source>
</evidence>